<dbReference type="PANTHER" id="PTHR47526:SF4">
    <property type="entry name" value="SWIM-TYPE DOMAIN-CONTAINING PROTEIN"/>
    <property type="match status" value="1"/>
</dbReference>
<evidence type="ECO:0000256" key="1">
    <source>
        <dbReference type="PROSITE-ProRule" id="PRU00325"/>
    </source>
</evidence>
<evidence type="ECO:0000313" key="6">
    <source>
        <dbReference type="Proteomes" id="UP001152799"/>
    </source>
</evidence>
<evidence type="ECO:0000259" key="3">
    <source>
        <dbReference type="PROSITE" id="PS50966"/>
    </source>
</evidence>
<protein>
    <recommendedName>
        <fullName evidence="7">MADF domain-containing protein</fullName>
    </recommendedName>
</protein>
<keyword evidence="1" id="KW-0479">Metal-binding</keyword>
<keyword evidence="1" id="KW-0863">Zinc-finger</keyword>
<name>A0A9N9MYW5_9CUCU</name>
<dbReference type="GO" id="GO:0008270">
    <property type="term" value="F:zinc ion binding"/>
    <property type="evidence" value="ECO:0007669"/>
    <property type="project" value="UniProtKB-KW"/>
</dbReference>
<dbReference type="Pfam" id="PF10545">
    <property type="entry name" value="MADF_DNA_bdg"/>
    <property type="match status" value="1"/>
</dbReference>
<dbReference type="Proteomes" id="UP001152799">
    <property type="component" value="Chromosome 9"/>
</dbReference>
<evidence type="ECO:0000313" key="5">
    <source>
        <dbReference type="EMBL" id="CAG9773236.1"/>
    </source>
</evidence>
<evidence type="ECO:0000256" key="2">
    <source>
        <dbReference type="SAM" id="MobiDB-lite"/>
    </source>
</evidence>
<feature type="region of interest" description="Disordered" evidence="2">
    <location>
        <begin position="209"/>
        <end position="259"/>
    </location>
</feature>
<keyword evidence="6" id="KW-1185">Reference proteome</keyword>
<dbReference type="SMART" id="SM00595">
    <property type="entry name" value="MADF"/>
    <property type="match status" value="1"/>
</dbReference>
<sequence length="332" mass="36733">MNPQPQQLVKVVITHSTGTKFKVVLSKQELETVQSDPDYADQVAEKYYGLYLSGHVTAVEAEASDTFRRDEAGAILAHPSGSAEPVQPERRPFCDEDEEILIRLVSERPALYDFRLPLKDRARSKVRNLWLDVIQELDVDITVDAIAKKWKNMRDSFMRVRANIKKKISSGSSAEEKLQAERLKRSHRNYELLMFLEDSLTCRRTSTNLEGEESDGLMSPLLRNPTTPSGSRSRPASSTGSTSTNKTDTSTVQDEVKHSQRMNSSPLQCWAICKSEGDIVSAHCTCTVGAGEVCSHVGALLFAVEIIATSTEGASCTNVASGWNIPTKVKKV</sequence>
<accession>A0A9N9MYW5</accession>
<dbReference type="AlphaFoldDB" id="A0A9N9MYW5"/>
<organism evidence="5 6">
    <name type="scientific">Ceutorhynchus assimilis</name>
    <name type="common">cabbage seed weevil</name>
    <dbReference type="NCBI Taxonomy" id="467358"/>
    <lineage>
        <taxon>Eukaryota</taxon>
        <taxon>Metazoa</taxon>
        <taxon>Ecdysozoa</taxon>
        <taxon>Arthropoda</taxon>
        <taxon>Hexapoda</taxon>
        <taxon>Insecta</taxon>
        <taxon>Pterygota</taxon>
        <taxon>Neoptera</taxon>
        <taxon>Endopterygota</taxon>
        <taxon>Coleoptera</taxon>
        <taxon>Polyphaga</taxon>
        <taxon>Cucujiformia</taxon>
        <taxon>Curculionidae</taxon>
        <taxon>Ceutorhynchinae</taxon>
        <taxon>Ceutorhynchus</taxon>
    </lineage>
</organism>
<proteinExistence type="predicted"/>
<feature type="compositionally biased region" description="Polar residues" evidence="2">
    <location>
        <begin position="224"/>
        <end position="253"/>
    </location>
</feature>
<feature type="domain" description="SWIM-type" evidence="3">
    <location>
        <begin position="269"/>
        <end position="305"/>
    </location>
</feature>
<evidence type="ECO:0008006" key="7">
    <source>
        <dbReference type="Google" id="ProtNLM"/>
    </source>
</evidence>
<evidence type="ECO:0000259" key="4">
    <source>
        <dbReference type="PROSITE" id="PS51029"/>
    </source>
</evidence>
<dbReference type="InterPro" id="IPR006578">
    <property type="entry name" value="MADF-dom"/>
</dbReference>
<dbReference type="PANTHER" id="PTHR47526">
    <property type="entry name" value="ATP-DEPENDENT DNA HELICASE"/>
    <property type="match status" value="1"/>
</dbReference>
<dbReference type="PROSITE" id="PS51029">
    <property type="entry name" value="MADF"/>
    <property type="match status" value="1"/>
</dbReference>
<gene>
    <name evidence="5" type="ORF">CEUTPL_LOCUS13633</name>
</gene>
<dbReference type="InterPro" id="IPR007527">
    <property type="entry name" value="Znf_SWIM"/>
</dbReference>
<feature type="domain" description="MADF" evidence="4">
    <location>
        <begin position="100"/>
        <end position="201"/>
    </location>
</feature>
<dbReference type="PROSITE" id="PS50966">
    <property type="entry name" value="ZF_SWIM"/>
    <property type="match status" value="1"/>
</dbReference>
<keyword evidence="1" id="KW-0862">Zinc</keyword>
<dbReference type="EMBL" id="OU892285">
    <property type="protein sequence ID" value="CAG9773236.1"/>
    <property type="molecule type" value="Genomic_DNA"/>
</dbReference>
<reference evidence="5" key="1">
    <citation type="submission" date="2022-01" db="EMBL/GenBank/DDBJ databases">
        <authorList>
            <person name="King R."/>
        </authorList>
    </citation>
    <scope>NUCLEOTIDE SEQUENCE</scope>
</reference>
<dbReference type="OrthoDB" id="6159213at2759"/>